<sequence length="126" mass="13736">MDELEQAHLAADLGRLVRRCRTACGLAQNDLADAAGVARRTVQRLEHGQHRPRMSLLASLAAVLAPEQPDALLAALVAAAGDSLRPDTLASLRRRARLVRRATARHRRRALGARRLHRPEPPNGSP</sequence>
<dbReference type="SMART" id="SM00530">
    <property type="entry name" value="HTH_XRE"/>
    <property type="match status" value="1"/>
</dbReference>
<evidence type="ECO:0000259" key="2">
    <source>
        <dbReference type="PROSITE" id="PS50943"/>
    </source>
</evidence>
<comment type="caution">
    <text evidence="3">The sequence shown here is derived from an EMBL/GenBank/DDBJ whole genome shotgun (WGS) entry which is preliminary data.</text>
</comment>
<protein>
    <submittedName>
        <fullName evidence="3">Helix-turn-helix transcriptional regulator</fullName>
    </submittedName>
</protein>
<dbReference type="SUPFAM" id="SSF47413">
    <property type="entry name" value="lambda repressor-like DNA-binding domains"/>
    <property type="match status" value="1"/>
</dbReference>
<feature type="domain" description="HTH cro/C1-type" evidence="2">
    <location>
        <begin position="17"/>
        <end position="72"/>
    </location>
</feature>
<feature type="compositionally biased region" description="Basic residues" evidence="1">
    <location>
        <begin position="101"/>
        <end position="117"/>
    </location>
</feature>
<evidence type="ECO:0000313" key="4">
    <source>
        <dbReference type="Proteomes" id="UP001369736"/>
    </source>
</evidence>
<dbReference type="PROSITE" id="PS50943">
    <property type="entry name" value="HTH_CROC1"/>
    <property type="match status" value="1"/>
</dbReference>
<dbReference type="Proteomes" id="UP001369736">
    <property type="component" value="Unassembled WGS sequence"/>
</dbReference>
<name>A0ABU8MFW7_9PSEU</name>
<organism evidence="3 4">
    <name type="scientific">Actinomycetospora flava</name>
    <dbReference type="NCBI Taxonomy" id="3129232"/>
    <lineage>
        <taxon>Bacteria</taxon>
        <taxon>Bacillati</taxon>
        <taxon>Actinomycetota</taxon>
        <taxon>Actinomycetes</taxon>
        <taxon>Pseudonocardiales</taxon>
        <taxon>Pseudonocardiaceae</taxon>
        <taxon>Actinomycetospora</taxon>
    </lineage>
</organism>
<dbReference type="RefSeq" id="WP_337707472.1">
    <property type="nucleotide sequence ID" value="NZ_JBBEGM010000031.1"/>
</dbReference>
<dbReference type="Gene3D" id="1.10.260.40">
    <property type="entry name" value="lambda repressor-like DNA-binding domains"/>
    <property type="match status" value="1"/>
</dbReference>
<gene>
    <name evidence="3" type="ORF">WCD58_33435</name>
</gene>
<dbReference type="CDD" id="cd00093">
    <property type="entry name" value="HTH_XRE"/>
    <property type="match status" value="1"/>
</dbReference>
<dbReference type="InterPro" id="IPR010982">
    <property type="entry name" value="Lambda_DNA-bd_dom_sf"/>
</dbReference>
<feature type="region of interest" description="Disordered" evidence="1">
    <location>
        <begin position="101"/>
        <end position="126"/>
    </location>
</feature>
<keyword evidence="4" id="KW-1185">Reference proteome</keyword>
<proteinExistence type="predicted"/>
<dbReference type="EMBL" id="JBBEGM010000031">
    <property type="protein sequence ID" value="MEJ2866096.1"/>
    <property type="molecule type" value="Genomic_DNA"/>
</dbReference>
<dbReference type="Pfam" id="PF13560">
    <property type="entry name" value="HTH_31"/>
    <property type="match status" value="1"/>
</dbReference>
<evidence type="ECO:0000313" key="3">
    <source>
        <dbReference type="EMBL" id="MEJ2866096.1"/>
    </source>
</evidence>
<evidence type="ECO:0000256" key="1">
    <source>
        <dbReference type="SAM" id="MobiDB-lite"/>
    </source>
</evidence>
<reference evidence="3 4" key="1">
    <citation type="submission" date="2024-03" db="EMBL/GenBank/DDBJ databases">
        <title>Actinomycetospora sp. OC33-EN07, a novel actinomycete isolated from wild orchid (Aerides multiflora).</title>
        <authorList>
            <person name="Suriyachadkun C."/>
        </authorList>
    </citation>
    <scope>NUCLEOTIDE SEQUENCE [LARGE SCALE GENOMIC DNA]</scope>
    <source>
        <strain evidence="3 4">OC33-EN07</strain>
    </source>
</reference>
<dbReference type="InterPro" id="IPR001387">
    <property type="entry name" value="Cro/C1-type_HTH"/>
</dbReference>
<accession>A0ABU8MFW7</accession>